<keyword evidence="4" id="KW-1185">Reference proteome</keyword>
<feature type="compositionally biased region" description="Basic and acidic residues" evidence="1">
    <location>
        <begin position="392"/>
        <end position="407"/>
    </location>
</feature>
<dbReference type="EMBL" id="JAPFFF010000034">
    <property type="protein sequence ID" value="KAK8843560.1"/>
    <property type="molecule type" value="Genomic_DNA"/>
</dbReference>
<dbReference type="SUPFAM" id="SSF56112">
    <property type="entry name" value="Protein kinase-like (PK-like)"/>
    <property type="match status" value="1"/>
</dbReference>
<name>A0ABR2HAS4_9EUKA</name>
<gene>
    <name evidence="3" type="ORF">M9Y10_024617</name>
</gene>
<evidence type="ECO:0000313" key="4">
    <source>
        <dbReference type="Proteomes" id="UP001470230"/>
    </source>
</evidence>
<feature type="compositionally biased region" description="Low complexity" evidence="1">
    <location>
        <begin position="735"/>
        <end position="834"/>
    </location>
</feature>
<dbReference type="InterPro" id="IPR001245">
    <property type="entry name" value="Ser-Thr/Tyr_kinase_cat_dom"/>
</dbReference>
<feature type="region of interest" description="Disordered" evidence="1">
    <location>
        <begin position="706"/>
        <end position="884"/>
    </location>
</feature>
<feature type="region of interest" description="Disordered" evidence="1">
    <location>
        <begin position="375"/>
        <end position="517"/>
    </location>
</feature>
<evidence type="ECO:0000256" key="1">
    <source>
        <dbReference type="SAM" id="MobiDB-lite"/>
    </source>
</evidence>
<dbReference type="Pfam" id="PF07714">
    <property type="entry name" value="PK_Tyr_Ser-Thr"/>
    <property type="match status" value="1"/>
</dbReference>
<dbReference type="Gene3D" id="1.10.510.10">
    <property type="entry name" value="Transferase(Phosphotransferase) domain 1"/>
    <property type="match status" value="1"/>
</dbReference>
<feature type="compositionally biased region" description="Low complexity" evidence="1">
    <location>
        <begin position="844"/>
        <end position="884"/>
    </location>
</feature>
<dbReference type="Proteomes" id="UP001470230">
    <property type="component" value="Unassembled WGS sequence"/>
</dbReference>
<dbReference type="PANTHER" id="PTHR44329">
    <property type="entry name" value="SERINE/THREONINE-PROTEIN KINASE TNNI3K-RELATED"/>
    <property type="match status" value="1"/>
</dbReference>
<feature type="compositionally biased region" description="Polar residues" evidence="1">
    <location>
        <begin position="708"/>
        <end position="717"/>
    </location>
</feature>
<accession>A0ABR2HAS4</accession>
<dbReference type="InterPro" id="IPR011009">
    <property type="entry name" value="Kinase-like_dom_sf"/>
</dbReference>
<feature type="compositionally biased region" description="Low complexity" evidence="1">
    <location>
        <begin position="378"/>
        <end position="389"/>
    </location>
</feature>
<feature type="compositionally biased region" description="Basic and acidic residues" evidence="1">
    <location>
        <begin position="500"/>
        <end position="512"/>
    </location>
</feature>
<feature type="compositionally biased region" description="Acidic residues" evidence="1">
    <location>
        <begin position="461"/>
        <end position="470"/>
    </location>
</feature>
<feature type="compositionally biased region" description="Basic and acidic residues" evidence="1">
    <location>
        <begin position="436"/>
        <end position="460"/>
    </location>
</feature>
<reference evidence="3 4" key="1">
    <citation type="submission" date="2024-04" db="EMBL/GenBank/DDBJ databases">
        <title>Tritrichomonas musculus Genome.</title>
        <authorList>
            <person name="Alves-Ferreira E."/>
            <person name="Grigg M."/>
            <person name="Lorenzi H."/>
            <person name="Galac M."/>
        </authorList>
    </citation>
    <scope>NUCLEOTIDE SEQUENCE [LARGE SCALE GENOMIC DNA]</scope>
    <source>
        <strain evidence="3 4">EAF2021</strain>
    </source>
</reference>
<feature type="compositionally biased region" description="Basic and acidic residues" evidence="1">
    <location>
        <begin position="471"/>
        <end position="489"/>
    </location>
</feature>
<sequence length="1512" mass="175427">MSAIFDQSEVNFKDYKQIGSIFDGLCSRIYLYEDKKTGKKITIKISKQEVNKGMEKSFKNQIQKFNSIINPAILHLSNFILSDAQNKILNPIFLTEYMPKGSLKNFLELKEKQTQIILNDTKKYVIFIGIALGMKSIHDNNIIHGNLDPSHILLDDNYYPKIKVINFSQFIQTEEGFSIYKSPEVYINSEFYQESDVYSFAFIAYQLFTGLPPIIKSKTEYQKMEQIRKGKRPDTSMIKDEQLVNFLNGCWSHEPSERYSFKQIVNDILRGKYQSAFPVIDESEVTNYIKLFTSQDESLNERILPVHCTFENTITNSKFKLKIYGYQTVSDVIEMIKNTKKYNYEFELYTSQKLENESYFADYIYDRPRTVKIVPLGSSASPKKSAAISENQSKEKLEKAKRFDDSNGKIVSSPKSPRRQKNASIIADKSPNRKVQKADKSNEKVDLRNRSQDLSKRTPLFDDDLEEDEADKSKKPNKDIVTRSRSPERQKKKSKTSNDQPKEKTEKYKENDDLNEELGLNKSPQKALTKKYNWKVMIANKNSSENRDFEFSVDYTIADAIKQIEESENKYRIKMYKRAGDLKLNQVGNDENLYKTYYNDKKTQLIVIKYDIKYGFAIENTNVKYERVFNFNDKLDLIASNLVYDSSADSLKFSKNPSENFEYADKLVFLYKGKKYSGQDSFISLHYNYRNDERIIISLQEPLKMKGASSSDQTNDAQFIDNKLGPTENDKINDKTNNNKAKSNTNNTSNNNDKSNTNNANNNNDKSNTNNANNNNDKSNTNNANNNNDKANTNKTNDNNDKANTNNTSNINSNKNINTTNNNTNNNDTSAIDDTSIKADKSNTSDTNNASDTNNTSDNNSLSSNNKNINNNSNQLTTDENNNNHNTEEDIKIIQNIAYNDNMLSKFLPETKVGFKFKLKSRAIADYYIKIDDEDTTFDEIKALLMAKINKGPYKTFSPKMIILKYNNKEIKDNCFKDIKYKEGEFITVSIRTRKFIVIFDEIARTYELEESSLTVNDLQREISTSESYQLFFNNEELKGNQDLNNFEITDQDIFSAEKMEGRFLFNNGNVYDLEPFDLFDEKELRRNLTQKFGIDVDNSNFMYCNKSIKLSKFYDLQEDSRVEVVPKEINAKFNNFLDPKYNNLFKRDQEIGDVRKYIIESRGFFGIPIGFKAGGMFLSNKTKLFQAIGKIEVEEMDEDYYLKRIYIPQHQPIQKYFSINATGAEIRRFVNDYVVNQKFLLINKGEEIQDFDKICEFGDDIEVKILQNESNNSNESITFVFILSNNEQIEEKAFYSEKKKLFLYKRNLQLDDNTQYLFFARGKLILDDKDDFSILKDVDDKKVFVYVRRTVSYDFSQTAISAQKTQKELQKIQSIVVENMDDSNEKVEIKYDELSDLKTILDLRIEVAFQLKIDGVDNISLFIQTDGEYALLFDKDEINQVLTESSSNLIHYKILKGGVYLRPRMAKKYQEYASKSGIILTANQVQEIYWKVDSDQNLFMSTIDYLSYHSI</sequence>
<proteinExistence type="predicted"/>
<protein>
    <recommendedName>
        <fullName evidence="2">Protein kinase domain-containing protein</fullName>
    </recommendedName>
</protein>
<dbReference type="PANTHER" id="PTHR44329:SF214">
    <property type="entry name" value="PROTEIN KINASE DOMAIN-CONTAINING PROTEIN"/>
    <property type="match status" value="1"/>
</dbReference>
<comment type="caution">
    <text evidence="3">The sequence shown here is derived from an EMBL/GenBank/DDBJ whole genome shotgun (WGS) entry which is preliminary data.</text>
</comment>
<dbReference type="InterPro" id="IPR051681">
    <property type="entry name" value="Ser/Thr_Kinases-Pseudokinases"/>
</dbReference>
<organism evidence="3 4">
    <name type="scientific">Tritrichomonas musculus</name>
    <dbReference type="NCBI Taxonomy" id="1915356"/>
    <lineage>
        <taxon>Eukaryota</taxon>
        <taxon>Metamonada</taxon>
        <taxon>Parabasalia</taxon>
        <taxon>Tritrichomonadida</taxon>
        <taxon>Tritrichomonadidae</taxon>
        <taxon>Tritrichomonas</taxon>
    </lineage>
</organism>
<dbReference type="PROSITE" id="PS50011">
    <property type="entry name" value="PROTEIN_KINASE_DOM"/>
    <property type="match status" value="1"/>
</dbReference>
<evidence type="ECO:0000259" key="2">
    <source>
        <dbReference type="PROSITE" id="PS50011"/>
    </source>
</evidence>
<dbReference type="InterPro" id="IPR000719">
    <property type="entry name" value="Prot_kinase_dom"/>
</dbReference>
<feature type="domain" description="Protein kinase" evidence="2">
    <location>
        <begin position="15"/>
        <end position="277"/>
    </location>
</feature>
<evidence type="ECO:0000313" key="3">
    <source>
        <dbReference type="EMBL" id="KAK8843560.1"/>
    </source>
</evidence>